<dbReference type="PATRIC" id="fig|45658.8.peg.853"/>
<comment type="caution">
    <text evidence="1">The sequence shown here is derived from an EMBL/GenBank/DDBJ whole genome shotgun (WGS) entry which is preliminary data.</text>
</comment>
<dbReference type="Proteomes" id="UP000095131">
    <property type="component" value="Unassembled WGS sequence"/>
</dbReference>
<dbReference type="RefSeq" id="WP_069446202.1">
    <property type="nucleotide sequence ID" value="NZ_MDCJ01000002.1"/>
</dbReference>
<accession>A0A1E3WLF5</accession>
<name>A0A1E3WLF5_9VIBR</name>
<organism evidence="1 2">
    <name type="scientific">Vibrio scophthalmi</name>
    <dbReference type="NCBI Taxonomy" id="45658"/>
    <lineage>
        <taxon>Bacteria</taxon>
        <taxon>Pseudomonadati</taxon>
        <taxon>Pseudomonadota</taxon>
        <taxon>Gammaproteobacteria</taxon>
        <taxon>Vibrionales</taxon>
        <taxon>Vibrionaceae</taxon>
        <taxon>Vibrio</taxon>
    </lineage>
</organism>
<reference evidence="1 2" key="1">
    <citation type="submission" date="2016-08" db="EMBL/GenBank/DDBJ databases">
        <title>Genome sequencing of Vibrio scophthalmi strain FP3289, an isolated from Paralichthys olivaceus.</title>
        <authorList>
            <person name="Han H.-J."/>
        </authorList>
    </citation>
    <scope>NUCLEOTIDE SEQUENCE [LARGE SCALE GENOMIC DNA]</scope>
    <source>
        <strain evidence="1 2">FP3289</strain>
    </source>
</reference>
<proteinExistence type="predicted"/>
<dbReference type="AlphaFoldDB" id="A0A1E3WLF5"/>
<dbReference type="OrthoDB" id="5895852at2"/>
<dbReference type="EMBL" id="MDCJ01000002">
    <property type="protein sequence ID" value="ODS10604.1"/>
    <property type="molecule type" value="Genomic_DNA"/>
</dbReference>
<gene>
    <name evidence="1" type="ORF">VSF3289_00863</name>
</gene>
<evidence type="ECO:0000313" key="1">
    <source>
        <dbReference type="EMBL" id="ODS10604.1"/>
    </source>
</evidence>
<protein>
    <submittedName>
        <fullName evidence="1">Uncharacterized protein</fullName>
    </submittedName>
</protein>
<evidence type="ECO:0000313" key="2">
    <source>
        <dbReference type="Proteomes" id="UP000095131"/>
    </source>
</evidence>
<sequence>MSCKHLPGEVCHCNQQTPCLIRYQIDSDAGSIQYQNGQLHHQKLVLLDEGKGAKVLVSVEGNCGSGLPTCPSGYITDNQRFSEKLSATACQQHVLTYKADSSQKMGLLSALQHLLAEKKTTAVPFTRYQVCLTQCVGKPQIEQTLWLSPPLSYLLGQVPMDSFIYVYPKVKIESELTLSGKSVKKTISDEERYVAYQNLESANRLNGLSIPSEEIKKSVTLEGKLTINQGSEKIVYGSGLTTTRSNIPGKTELVNLNEEFDNIRQQLKTIDAVVSIVEQIKQGTYESTGQDKVKLINFEFNSPKISIKGSQTLTMIEQEIGTDSEVTVGFAPLFGFSLKLDMLLAAAAYFKVEKPVAAIRQKAAELEQLVKDGHQGAYAGAEFDITLSGSLSTEGKITQKPKQSPQYGFDFLTTIALSSMVNVRGGAKVWVVQGAFKMIAEVVAEGKCALRSTLDNGKPRVELVFFHEGIKAKVTIETSTTIGTNEENKNSSVQGGFGGILGSSKTEINLSKNEPKEPYEWVWVQPLSEKQSTYRSVLIG</sequence>